<evidence type="ECO:0000256" key="2">
    <source>
        <dbReference type="PROSITE-ProRule" id="PRU01122"/>
    </source>
</evidence>
<evidence type="ECO:0000259" key="4">
    <source>
        <dbReference type="PROSITE" id="PS51786"/>
    </source>
</evidence>
<dbReference type="PRINTS" id="PR00830">
    <property type="entry name" value="ENDOLAPTASE"/>
</dbReference>
<keyword evidence="1 2" id="KW-0645">Protease</keyword>
<comment type="similarity">
    <text evidence="2">Belongs to the peptidase S16 family.</text>
</comment>
<organism evidence="5 6">
    <name type="scientific">Clostridium tetanomorphum</name>
    <dbReference type="NCBI Taxonomy" id="1553"/>
    <lineage>
        <taxon>Bacteria</taxon>
        <taxon>Bacillati</taxon>
        <taxon>Bacillota</taxon>
        <taxon>Clostridia</taxon>
        <taxon>Eubacteriales</taxon>
        <taxon>Clostridiaceae</taxon>
        <taxon>Clostridium</taxon>
    </lineage>
</organism>
<evidence type="ECO:0000313" key="6">
    <source>
        <dbReference type="Proteomes" id="UP000563151"/>
    </source>
</evidence>
<feature type="coiled-coil region" evidence="3">
    <location>
        <begin position="196"/>
        <end position="230"/>
    </location>
</feature>
<dbReference type="GO" id="GO:0030163">
    <property type="term" value="P:protein catabolic process"/>
    <property type="evidence" value="ECO:0007669"/>
    <property type="project" value="InterPro"/>
</dbReference>
<protein>
    <recommendedName>
        <fullName evidence="2">endopeptidase La</fullName>
        <ecNumber evidence="2">3.4.21.53</ecNumber>
    </recommendedName>
</protein>
<dbReference type="PROSITE" id="PS51786">
    <property type="entry name" value="LON_PROTEOLYTIC"/>
    <property type="match status" value="1"/>
</dbReference>
<evidence type="ECO:0000256" key="3">
    <source>
        <dbReference type="SAM" id="Coils"/>
    </source>
</evidence>
<dbReference type="InterPro" id="IPR027065">
    <property type="entry name" value="Lon_Prtase"/>
</dbReference>
<feature type="active site" evidence="2">
    <location>
        <position position="678"/>
    </location>
</feature>
<dbReference type="InterPro" id="IPR027417">
    <property type="entry name" value="P-loop_NTPase"/>
</dbReference>
<dbReference type="SUPFAM" id="SSF54211">
    <property type="entry name" value="Ribosomal protein S5 domain 2-like"/>
    <property type="match status" value="1"/>
</dbReference>
<gene>
    <name evidence="5" type="ORF">HGG79_02435</name>
</gene>
<dbReference type="PANTHER" id="PTHR10046">
    <property type="entry name" value="ATP DEPENDENT LON PROTEASE FAMILY MEMBER"/>
    <property type="match status" value="1"/>
</dbReference>
<keyword evidence="2" id="KW-0720">Serine protease</keyword>
<keyword evidence="3" id="KW-0175">Coiled coil</keyword>
<accession>A0A923J0V3</accession>
<dbReference type="Gene3D" id="3.30.230.10">
    <property type="match status" value="1"/>
</dbReference>
<dbReference type="EC" id="3.4.21.53" evidence="2"/>
<keyword evidence="6" id="KW-1185">Reference proteome</keyword>
<comment type="caution">
    <text evidence="5">The sequence shown here is derived from an EMBL/GenBank/DDBJ whole genome shotgun (WGS) entry which is preliminary data.</text>
</comment>
<dbReference type="GO" id="GO:0004252">
    <property type="term" value="F:serine-type endopeptidase activity"/>
    <property type="evidence" value="ECO:0007669"/>
    <property type="project" value="UniProtKB-UniRule"/>
</dbReference>
<keyword evidence="2" id="KW-0378">Hydrolase</keyword>
<evidence type="ECO:0000256" key="1">
    <source>
        <dbReference type="ARBA" id="ARBA00022670"/>
    </source>
</evidence>
<dbReference type="InterPro" id="IPR041699">
    <property type="entry name" value="AAA_32"/>
</dbReference>
<dbReference type="InterPro" id="IPR014721">
    <property type="entry name" value="Ribsml_uS5_D2-typ_fold_subgr"/>
</dbReference>
<dbReference type="GO" id="GO:0006508">
    <property type="term" value="P:proteolysis"/>
    <property type="evidence" value="ECO:0007669"/>
    <property type="project" value="UniProtKB-KW"/>
</dbReference>
<evidence type="ECO:0000313" key="5">
    <source>
        <dbReference type="EMBL" id="MBC2396638.1"/>
    </source>
</evidence>
<proteinExistence type="inferred from homology"/>
<dbReference type="InterPro" id="IPR008269">
    <property type="entry name" value="Lon_proteolytic"/>
</dbReference>
<dbReference type="Pfam" id="PF13654">
    <property type="entry name" value="AAA_32"/>
    <property type="match status" value="1"/>
</dbReference>
<feature type="coiled-coil region" evidence="3">
    <location>
        <begin position="128"/>
        <end position="155"/>
    </location>
</feature>
<dbReference type="Gene3D" id="3.40.50.300">
    <property type="entry name" value="P-loop containing nucleotide triphosphate hydrolases"/>
    <property type="match status" value="2"/>
</dbReference>
<dbReference type="RefSeq" id="WP_035144888.1">
    <property type="nucleotide sequence ID" value="NZ_JAAZWO010000002.1"/>
</dbReference>
<dbReference type="AlphaFoldDB" id="A0A923J0V3"/>
<dbReference type="Gene3D" id="1.10.8.60">
    <property type="match status" value="1"/>
</dbReference>
<sequence>MSELKISEVKYKIDFLNINKNKDDDYIPEYNEVYKSIKRALEIDKPGYNVYLIDDFSKDKLKNIMSFIENNLKDIPPKDICYVVGKDGKSPKSIFLYNGKGQAFSKYIQEIQESYSEKTYDFYNSSDNKEKEQLLKSVQENRSELLNNMIKVAEDNGFDIRVTQSGFTFVPLKENGEAMTEKEYESLEKQEKDIIINKVTELKEEAEIILEKMKEKEEEGIQSIKELMKEYYADTMEKMKDNYRKEFLEEKNIFDFLENMCKEIEEELIDNYSMSYEDDEEIISEIIYRYNINVIVDNSNIKKPKCIYEDDPSLTNLLGDIEYENKNGVYVTDVNFIKAGSMLKANEGCLIMRINDLLANPAAYYNLKKALINEKVDINHNRGYLEVVSLSGIHPEPININEKVILIGDYETYNILYSYDEDFKKIFKIKAEFNPIVKIDEDIKSYLVRNIYNICKNNNLKSVKDEGIKEVAKYLSRKAENKNKMYFNLEELDKILILANNKVENEKKDFIDAKDIISIAYNEDIIEKEILEAFEENKIFLNVKDNLIGEVNGLTVLDTGYTSFGKPVRITCSCYYGDGNIIDVQKSSELSGKIHSKAINILKGYISSLIGGYIKLPVDFHLSFEQVYGKVDGDSASVAEVVAILSALSKKGVNTNISVTGSINQLGEVQPIGGVNEKIEGFFKVCKKLDKINNKGVLIPYSNVDNLVLNEEVENEIEKGNFHIYTMKNVEDAVNILMGEGKDIYKEVIESIDKELKKYSSRSRKSTK</sequence>
<reference evidence="5 6" key="1">
    <citation type="submission" date="2020-04" db="EMBL/GenBank/DDBJ databases">
        <title>Genomic insights into acetone-butanol-ethanol (ABE) fermentation by sequencing solventogenic clostridia strains.</title>
        <authorList>
            <person name="Brown S."/>
        </authorList>
    </citation>
    <scope>NUCLEOTIDE SEQUENCE [LARGE SCALE GENOMIC DNA]</scope>
    <source>
        <strain evidence="5 6">DJ011</strain>
    </source>
</reference>
<feature type="domain" description="Lon proteolytic" evidence="4">
    <location>
        <begin position="545"/>
        <end position="740"/>
    </location>
</feature>
<dbReference type="GO" id="GO:0004176">
    <property type="term" value="F:ATP-dependent peptidase activity"/>
    <property type="evidence" value="ECO:0007669"/>
    <property type="project" value="UniProtKB-UniRule"/>
</dbReference>
<dbReference type="Pfam" id="PF05362">
    <property type="entry name" value="Lon_C"/>
    <property type="match status" value="1"/>
</dbReference>
<name>A0A923J0V3_CLOTT</name>
<dbReference type="Proteomes" id="UP000563151">
    <property type="component" value="Unassembled WGS sequence"/>
</dbReference>
<comment type="catalytic activity">
    <reaction evidence="2">
        <text>Hydrolysis of proteins in presence of ATP.</text>
        <dbReference type="EC" id="3.4.21.53"/>
    </reaction>
</comment>
<dbReference type="InterPro" id="IPR020568">
    <property type="entry name" value="Ribosomal_Su5_D2-typ_SF"/>
</dbReference>
<dbReference type="GO" id="GO:0005524">
    <property type="term" value="F:ATP binding"/>
    <property type="evidence" value="ECO:0007669"/>
    <property type="project" value="InterPro"/>
</dbReference>
<feature type="active site" evidence="2">
    <location>
        <position position="635"/>
    </location>
</feature>
<dbReference type="EMBL" id="JAAZWO010000002">
    <property type="protein sequence ID" value="MBC2396638.1"/>
    <property type="molecule type" value="Genomic_DNA"/>
</dbReference>